<evidence type="ECO:0000256" key="11">
    <source>
        <dbReference type="SAM" id="MobiDB-lite"/>
    </source>
</evidence>
<dbReference type="InterPro" id="IPR001238">
    <property type="entry name" value="DNA-binding_RecF"/>
</dbReference>
<keyword evidence="7 9" id="KW-0067">ATP-binding</keyword>
<sequence>MRRSMSSCRCGSDATSSLHDTPPVPADAPAAPIGLSRLRLADFRNYSTLRLEFDRRFVVFHGSNGAGKTNLLEAISLLSPGRGLRRATYQEIARQSGGGGFSVAASVISASGETDILTKVTPDAAGAANRSIRIDETNARNAEELLELLRVVWLTPSMDGLFNGPAGDRRRFLDRMVLAVDPTHGRRASDYERAMRSRNRLLSEERLDDSWLSGLEAQMAELGVAMAVARAELVDLLAGMIGESDVANPFPKAGLDLASGYGEIDFARPAVEAEDEARARLRSGRGLDRSAGRTLLGAHRAELSVTHVAKAMPAGLASTGEQKALLIGLVLAHAKLVTALSGMPPVLLLDEIAAHLDPGRRAALFDLIDDLGVQAFMTGTDASLFDALADRAQMLEVDSGAIRPSGSPVAED</sequence>
<dbReference type="Pfam" id="PF02463">
    <property type="entry name" value="SMC_N"/>
    <property type="match status" value="1"/>
</dbReference>
<comment type="function">
    <text evidence="9 10">The RecF protein is involved in DNA metabolism; it is required for DNA replication and normal SOS inducibility. RecF binds preferentially to single-stranded, linear DNA. It also seems to bind ATP.</text>
</comment>
<comment type="subcellular location">
    <subcellularLocation>
        <location evidence="1 9 10">Cytoplasm</location>
    </subcellularLocation>
</comment>
<dbReference type="GO" id="GO:0005737">
    <property type="term" value="C:cytoplasm"/>
    <property type="evidence" value="ECO:0007669"/>
    <property type="project" value="UniProtKB-SubCell"/>
</dbReference>
<feature type="region of interest" description="Disordered" evidence="11">
    <location>
        <begin position="1"/>
        <end position="25"/>
    </location>
</feature>
<gene>
    <name evidence="9" type="primary">recF</name>
    <name evidence="13" type="ORF">GGR03_004427</name>
</gene>
<evidence type="ECO:0000256" key="8">
    <source>
        <dbReference type="ARBA" id="ARBA00023125"/>
    </source>
</evidence>
<keyword evidence="9 10" id="KW-0227">DNA damage</keyword>
<keyword evidence="9 10" id="KW-0234">DNA repair</keyword>
<dbReference type="GO" id="GO:0006302">
    <property type="term" value="P:double-strand break repair"/>
    <property type="evidence" value="ECO:0007669"/>
    <property type="project" value="TreeGrafter"/>
</dbReference>
<name>A0A7W6MRT5_9HYPH</name>
<dbReference type="SMART" id="SM00382">
    <property type="entry name" value="AAA"/>
    <property type="match status" value="1"/>
</dbReference>
<keyword evidence="5 9" id="KW-0235">DNA replication</keyword>
<evidence type="ECO:0000256" key="7">
    <source>
        <dbReference type="ARBA" id="ARBA00022840"/>
    </source>
</evidence>
<evidence type="ECO:0000256" key="10">
    <source>
        <dbReference type="RuleBase" id="RU000578"/>
    </source>
</evidence>
<keyword evidence="4 9" id="KW-0963">Cytoplasm</keyword>
<dbReference type="PROSITE" id="PS00617">
    <property type="entry name" value="RECF_1"/>
    <property type="match status" value="1"/>
</dbReference>
<evidence type="ECO:0000256" key="1">
    <source>
        <dbReference type="ARBA" id="ARBA00004496"/>
    </source>
</evidence>
<dbReference type="HAMAP" id="MF_00365">
    <property type="entry name" value="RecF"/>
    <property type="match status" value="1"/>
</dbReference>
<keyword evidence="8 9" id="KW-0238">DNA-binding</keyword>
<dbReference type="PANTHER" id="PTHR32182">
    <property type="entry name" value="DNA REPLICATION AND REPAIR PROTEIN RECF"/>
    <property type="match status" value="1"/>
</dbReference>
<dbReference type="InterPro" id="IPR003593">
    <property type="entry name" value="AAA+_ATPase"/>
</dbReference>
<keyword evidence="14" id="KW-1185">Reference proteome</keyword>
<reference evidence="13 14" key="1">
    <citation type="submission" date="2020-08" db="EMBL/GenBank/DDBJ databases">
        <title>Genomic Encyclopedia of Type Strains, Phase IV (KMG-IV): sequencing the most valuable type-strain genomes for metagenomic binning, comparative biology and taxonomic classification.</title>
        <authorList>
            <person name="Goeker M."/>
        </authorList>
    </citation>
    <scope>NUCLEOTIDE SEQUENCE [LARGE SCALE GENOMIC DNA]</scope>
    <source>
        <strain evidence="13 14">DSM 103570</strain>
    </source>
</reference>
<evidence type="ECO:0000256" key="2">
    <source>
        <dbReference type="ARBA" id="ARBA00008016"/>
    </source>
</evidence>
<evidence type="ECO:0000259" key="12">
    <source>
        <dbReference type="SMART" id="SM00382"/>
    </source>
</evidence>
<feature type="binding site" evidence="9">
    <location>
        <begin position="62"/>
        <end position="69"/>
    </location>
    <ligand>
        <name>ATP</name>
        <dbReference type="ChEBI" id="CHEBI:30616"/>
    </ligand>
</feature>
<dbReference type="EMBL" id="JACIEM010000006">
    <property type="protein sequence ID" value="MBB4005328.1"/>
    <property type="molecule type" value="Genomic_DNA"/>
</dbReference>
<dbReference type="GO" id="GO:0000731">
    <property type="term" value="P:DNA synthesis involved in DNA repair"/>
    <property type="evidence" value="ECO:0007669"/>
    <property type="project" value="TreeGrafter"/>
</dbReference>
<dbReference type="Gene3D" id="1.20.1050.90">
    <property type="entry name" value="RecF/RecN/SMC, N-terminal domain"/>
    <property type="match status" value="1"/>
</dbReference>
<dbReference type="InterPro" id="IPR018078">
    <property type="entry name" value="DNA-binding_RecF_CS"/>
</dbReference>
<evidence type="ECO:0000313" key="14">
    <source>
        <dbReference type="Proteomes" id="UP000588647"/>
    </source>
</evidence>
<protein>
    <recommendedName>
        <fullName evidence="3 9">DNA replication and repair protein RecF</fullName>
    </recommendedName>
</protein>
<dbReference type="GO" id="GO:0005524">
    <property type="term" value="F:ATP binding"/>
    <property type="evidence" value="ECO:0007669"/>
    <property type="project" value="UniProtKB-UniRule"/>
</dbReference>
<feature type="domain" description="AAA+ ATPase" evidence="12">
    <location>
        <begin position="54"/>
        <end position="398"/>
    </location>
</feature>
<dbReference type="Gene3D" id="3.40.50.300">
    <property type="entry name" value="P-loop containing nucleotide triphosphate hydrolases"/>
    <property type="match status" value="1"/>
</dbReference>
<feature type="compositionally biased region" description="Low complexity" evidence="11">
    <location>
        <begin position="1"/>
        <end position="10"/>
    </location>
</feature>
<accession>A0A7W6MRT5</accession>
<evidence type="ECO:0000256" key="5">
    <source>
        <dbReference type="ARBA" id="ARBA00022705"/>
    </source>
</evidence>
<dbReference type="GO" id="GO:0003697">
    <property type="term" value="F:single-stranded DNA binding"/>
    <property type="evidence" value="ECO:0007669"/>
    <property type="project" value="UniProtKB-UniRule"/>
</dbReference>
<comment type="caution">
    <text evidence="13">The sequence shown here is derived from an EMBL/GenBank/DDBJ whole genome shotgun (WGS) entry which is preliminary data.</text>
</comment>
<dbReference type="AlphaFoldDB" id="A0A7W6MRT5"/>
<dbReference type="NCBIfam" id="TIGR00611">
    <property type="entry name" value="recf"/>
    <property type="match status" value="1"/>
</dbReference>
<evidence type="ECO:0000256" key="4">
    <source>
        <dbReference type="ARBA" id="ARBA00022490"/>
    </source>
</evidence>
<proteinExistence type="inferred from homology"/>
<dbReference type="GO" id="GO:0009432">
    <property type="term" value="P:SOS response"/>
    <property type="evidence" value="ECO:0007669"/>
    <property type="project" value="UniProtKB-UniRule"/>
</dbReference>
<evidence type="ECO:0000256" key="9">
    <source>
        <dbReference type="HAMAP-Rule" id="MF_00365"/>
    </source>
</evidence>
<keyword evidence="6 9" id="KW-0547">Nucleotide-binding</keyword>
<evidence type="ECO:0000256" key="3">
    <source>
        <dbReference type="ARBA" id="ARBA00020170"/>
    </source>
</evidence>
<dbReference type="PROSITE" id="PS00618">
    <property type="entry name" value="RECF_2"/>
    <property type="match status" value="1"/>
</dbReference>
<dbReference type="RefSeq" id="WP_252920333.1">
    <property type="nucleotide sequence ID" value="NZ_JAAAMM010000006.1"/>
</dbReference>
<dbReference type="PANTHER" id="PTHR32182:SF0">
    <property type="entry name" value="DNA REPLICATION AND REPAIR PROTEIN RECF"/>
    <property type="match status" value="1"/>
</dbReference>
<evidence type="ECO:0000256" key="6">
    <source>
        <dbReference type="ARBA" id="ARBA00022741"/>
    </source>
</evidence>
<dbReference type="SUPFAM" id="SSF52540">
    <property type="entry name" value="P-loop containing nucleoside triphosphate hydrolases"/>
    <property type="match status" value="1"/>
</dbReference>
<organism evidence="13 14">
    <name type="scientific">Aurantimonas endophytica</name>
    <dbReference type="NCBI Taxonomy" id="1522175"/>
    <lineage>
        <taxon>Bacteria</taxon>
        <taxon>Pseudomonadati</taxon>
        <taxon>Pseudomonadota</taxon>
        <taxon>Alphaproteobacteria</taxon>
        <taxon>Hyphomicrobiales</taxon>
        <taxon>Aurantimonadaceae</taxon>
        <taxon>Aurantimonas</taxon>
    </lineage>
</organism>
<dbReference type="InterPro" id="IPR027417">
    <property type="entry name" value="P-loop_NTPase"/>
</dbReference>
<comment type="similarity">
    <text evidence="2 9 10">Belongs to the RecF family.</text>
</comment>
<dbReference type="GO" id="GO:0006260">
    <property type="term" value="P:DNA replication"/>
    <property type="evidence" value="ECO:0007669"/>
    <property type="project" value="UniProtKB-UniRule"/>
</dbReference>
<dbReference type="InterPro" id="IPR003395">
    <property type="entry name" value="RecF/RecN/SMC_N"/>
</dbReference>
<dbReference type="Proteomes" id="UP000588647">
    <property type="component" value="Unassembled WGS sequence"/>
</dbReference>
<dbReference type="InterPro" id="IPR042174">
    <property type="entry name" value="RecF_2"/>
</dbReference>
<evidence type="ECO:0000313" key="13">
    <source>
        <dbReference type="EMBL" id="MBB4005328.1"/>
    </source>
</evidence>
<keyword evidence="9 10" id="KW-0742">SOS response</keyword>